<dbReference type="OrthoDB" id="6136459at2759"/>
<reference evidence="4 5" key="1">
    <citation type="journal article" date="2019" name="PLoS Biol.">
        <title>Sex chromosomes control vertical transmission of feminizing Wolbachia symbionts in an isopod.</title>
        <authorList>
            <person name="Becking T."/>
            <person name="Chebbi M.A."/>
            <person name="Giraud I."/>
            <person name="Moumen B."/>
            <person name="Laverre T."/>
            <person name="Caubet Y."/>
            <person name="Peccoud J."/>
            <person name="Gilbert C."/>
            <person name="Cordaux R."/>
        </authorList>
    </citation>
    <scope>NUCLEOTIDE SEQUENCE [LARGE SCALE GENOMIC DNA]</scope>
    <source>
        <strain evidence="4">ANa2</strain>
        <tissue evidence="4">Whole body excluding digestive tract and cuticle</tissue>
    </source>
</reference>
<accession>A0A5N5SR10</accession>
<evidence type="ECO:0000313" key="5">
    <source>
        <dbReference type="Proteomes" id="UP000326759"/>
    </source>
</evidence>
<keyword evidence="5" id="KW-1185">Reference proteome</keyword>
<dbReference type="PRINTS" id="PR00081">
    <property type="entry name" value="GDHRDH"/>
</dbReference>
<dbReference type="SUPFAM" id="SSF51735">
    <property type="entry name" value="NAD(P)-binding Rossmann-fold domains"/>
    <property type="match status" value="1"/>
</dbReference>
<feature type="non-terminal residue" evidence="4">
    <location>
        <position position="188"/>
    </location>
</feature>
<sequence>MERWNGRVALVTGASVGIGAAICKVLVGAGMKVVGAARGVEKIQELSNSLKKEKGSLTAVKCDLTKEEDIRHLFKEIKAKFGGVDVCINNAGFAYNISLLDGTPTEWKNMMDVNVIAVCLCSKLAIQSMRERGVDDGHIVNVSSTGGHRIPNMPGAHFYCGTKFALMAVSEGLRQEMRELKSHIRISV</sequence>
<keyword evidence="2" id="KW-0560">Oxidoreductase</keyword>
<dbReference type="InterPro" id="IPR036291">
    <property type="entry name" value="NAD(P)-bd_dom_sf"/>
</dbReference>
<dbReference type="FunFam" id="3.40.50.720:FF:000047">
    <property type="entry name" value="NADP-dependent L-serine/L-allo-threonine dehydrogenase"/>
    <property type="match status" value="1"/>
</dbReference>
<evidence type="ECO:0000256" key="1">
    <source>
        <dbReference type="ARBA" id="ARBA00006484"/>
    </source>
</evidence>
<evidence type="ECO:0000256" key="3">
    <source>
        <dbReference type="RuleBase" id="RU000363"/>
    </source>
</evidence>
<gene>
    <name evidence="4" type="ORF">Anas_09930</name>
</gene>
<dbReference type="AlphaFoldDB" id="A0A5N5SR10"/>
<dbReference type="InterPro" id="IPR002347">
    <property type="entry name" value="SDR_fam"/>
</dbReference>
<evidence type="ECO:0000256" key="2">
    <source>
        <dbReference type="ARBA" id="ARBA00023002"/>
    </source>
</evidence>
<proteinExistence type="inferred from homology"/>
<dbReference type="Proteomes" id="UP000326759">
    <property type="component" value="Unassembled WGS sequence"/>
</dbReference>
<evidence type="ECO:0000313" key="4">
    <source>
        <dbReference type="EMBL" id="KAB7496427.1"/>
    </source>
</evidence>
<name>A0A5N5SR10_9CRUS</name>
<comment type="similarity">
    <text evidence="1 3">Belongs to the short-chain dehydrogenases/reductases (SDR) family.</text>
</comment>
<dbReference type="PRINTS" id="PR00080">
    <property type="entry name" value="SDRFAMILY"/>
</dbReference>
<dbReference type="PANTHER" id="PTHR43115:SF4">
    <property type="entry name" value="DEHYDROGENASE_REDUCTASE SDR FAMILY MEMBER 11"/>
    <property type="match status" value="1"/>
</dbReference>
<comment type="caution">
    <text evidence="4">The sequence shown here is derived from an EMBL/GenBank/DDBJ whole genome shotgun (WGS) entry which is preliminary data.</text>
</comment>
<dbReference type="GO" id="GO:0016616">
    <property type="term" value="F:oxidoreductase activity, acting on the CH-OH group of donors, NAD or NADP as acceptor"/>
    <property type="evidence" value="ECO:0007669"/>
    <property type="project" value="UniProtKB-ARBA"/>
</dbReference>
<dbReference type="EMBL" id="SEYY01021369">
    <property type="protein sequence ID" value="KAB7496427.1"/>
    <property type="molecule type" value="Genomic_DNA"/>
</dbReference>
<organism evidence="4 5">
    <name type="scientific">Armadillidium nasatum</name>
    <dbReference type="NCBI Taxonomy" id="96803"/>
    <lineage>
        <taxon>Eukaryota</taxon>
        <taxon>Metazoa</taxon>
        <taxon>Ecdysozoa</taxon>
        <taxon>Arthropoda</taxon>
        <taxon>Crustacea</taxon>
        <taxon>Multicrustacea</taxon>
        <taxon>Malacostraca</taxon>
        <taxon>Eumalacostraca</taxon>
        <taxon>Peracarida</taxon>
        <taxon>Isopoda</taxon>
        <taxon>Oniscidea</taxon>
        <taxon>Crinocheta</taxon>
        <taxon>Armadillidiidae</taxon>
        <taxon>Armadillidium</taxon>
    </lineage>
</organism>
<protein>
    <submittedName>
        <fullName evidence="4">Dehydrogenase/reductase SDR family member 11</fullName>
    </submittedName>
</protein>
<dbReference type="Pfam" id="PF00106">
    <property type="entry name" value="adh_short"/>
    <property type="match status" value="1"/>
</dbReference>
<dbReference type="PANTHER" id="PTHR43115">
    <property type="entry name" value="DEHYDROGENASE/REDUCTASE SDR FAMILY MEMBER 11"/>
    <property type="match status" value="1"/>
</dbReference>
<dbReference type="Gene3D" id="3.40.50.720">
    <property type="entry name" value="NAD(P)-binding Rossmann-like Domain"/>
    <property type="match status" value="1"/>
</dbReference>